<name>A0A1H1HS97_9ACTN</name>
<dbReference type="Proteomes" id="UP000183053">
    <property type="component" value="Unassembled WGS sequence"/>
</dbReference>
<dbReference type="AlphaFoldDB" id="A0A1H1HS97"/>
<evidence type="ECO:0000256" key="3">
    <source>
        <dbReference type="ARBA" id="ARBA00022801"/>
    </source>
</evidence>
<evidence type="ECO:0000313" key="7">
    <source>
        <dbReference type="Proteomes" id="UP000183053"/>
    </source>
</evidence>
<dbReference type="PANTHER" id="PTHR33630:SF9">
    <property type="entry name" value="CUTINASE 4"/>
    <property type="match status" value="1"/>
</dbReference>
<keyword evidence="7" id="KW-1185">Reference proteome</keyword>
<organism evidence="6 7">
    <name type="scientific">Tsukamurella pulmonis</name>
    <dbReference type="NCBI Taxonomy" id="47312"/>
    <lineage>
        <taxon>Bacteria</taxon>
        <taxon>Bacillati</taxon>
        <taxon>Actinomycetota</taxon>
        <taxon>Actinomycetes</taxon>
        <taxon>Mycobacteriales</taxon>
        <taxon>Tsukamurellaceae</taxon>
        <taxon>Tsukamurella</taxon>
    </lineage>
</organism>
<keyword evidence="3" id="KW-0378">Hydrolase</keyword>
<proteinExistence type="inferred from homology"/>
<evidence type="ECO:0000256" key="5">
    <source>
        <dbReference type="SAM" id="Phobius"/>
    </source>
</evidence>
<dbReference type="Gene3D" id="3.40.50.1820">
    <property type="entry name" value="alpha/beta hydrolase"/>
    <property type="match status" value="1"/>
</dbReference>
<gene>
    <name evidence="6" type="ORF">SAMN04489765_4532</name>
</gene>
<sequence length="317" mass="33067">MAGTKSQGARKAGRVFGIAVIIAAVIAIIVVITLIITMIRKPEPTPPGPPTGTQAADCPDVQLISFPGTWESSAADNPERPTFNPRSLMLQVTNPLDKRYADARADVWTVNYAAQFHNPIAVPPDGQMTYQASRQQGTDRALAKINAVKEKCSRTGFVFVGFSQGATIAGNIAAQIGAGNGPIAPERLLGVGLISDSRRVQGQGRAIGPDPAGEGVEVTFAGFSFSGVDLQGKRDGGFGSVDDKVVTICGSNDPICNQPKGGLLGLATGLPQVISTITQNSHAAYGTTANWSLEGKTATQWLTGWATGVIDKAPKTK</sequence>
<keyword evidence="5" id="KW-0472">Membrane</keyword>
<dbReference type="SUPFAM" id="SSF53474">
    <property type="entry name" value="alpha/beta-Hydrolases"/>
    <property type="match status" value="1"/>
</dbReference>
<dbReference type="GO" id="GO:0052689">
    <property type="term" value="F:carboxylic ester hydrolase activity"/>
    <property type="evidence" value="ECO:0007669"/>
    <property type="project" value="UniProtKB-KW"/>
</dbReference>
<keyword evidence="5" id="KW-1133">Transmembrane helix</keyword>
<dbReference type="InterPro" id="IPR029058">
    <property type="entry name" value="AB_hydrolase_fold"/>
</dbReference>
<evidence type="ECO:0000256" key="1">
    <source>
        <dbReference type="ARBA" id="ARBA00007534"/>
    </source>
</evidence>
<keyword evidence="5" id="KW-0812">Transmembrane</keyword>
<protein>
    <submittedName>
        <fullName evidence="6">Cutinase</fullName>
    </submittedName>
</protein>
<evidence type="ECO:0000313" key="6">
    <source>
        <dbReference type="EMBL" id="SDR28283.1"/>
    </source>
</evidence>
<evidence type="ECO:0000256" key="4">
    <source>
        <dbReference type="ARBA" id="ARBA00023157"/>
    </source>
</evidence>
<feature type="transmembrane region" description="Helical" evidence="5">
    <location>
        <begin position="12"/>
        <end position="39"/>
    </location>
</feature>
<keyword evidence="4" id="KW-1015">Disulfide bond</keyword>
<evidence type="ECO:0000256" key="2">
    <source>
        <dbReference type="ARBA" id="ARBA00022487"/>
    </source>
</evidence>
<dbReference type="STRING" id="47312.SAMN04489765_4532"/>
<dbReference type="PANTHER" id="PTHR33630">
    <property type="entry name" value="CUTINASE RV1984C-RELATED-RELATED"/>
    <property type="match status" value="1"/>
</dbReference>
<dbReference type="EMBL" id="FNLF01000002">
    <property type="protein sequence ID" value="SDR28283.1"/>
    <property type="molecule type" value="Genomic_DNA"/>
</dbReference>
<dbReference type="SMART" id="SM01110">
    <property type="entry name" value="Cutinase"/>
    <property type="match status" value="1"/>
</dbReference>
<accession>A0A1H1HS97</accession>
<reference evidence="7" key="1">
    <citation type="submission" date="2016-10" db="EMBL/GenBank/DDBJ databases">
        <authorList>
            <person name="Varghese N."/>
            <person name="Submissions S."/>
        </authorList>
    </citation>
    <scope>NUCLEOTIDE SEQUENCE [LARGE SCALE GENOMIC DNA]</scope>
    <source>
        <strain evidence="7">DSM 44142</strain>
    </source>
</reference>
<dbReference type="Pfam" id="PF01083">
    <property type="entry name" value="Cutinase"/>
    <property type="match status" value="1"/>
</dbReference>
<dbReference type="InterPro" id="IPR000675">
    <property type="entry name" value="Cutinase/axe"/>
</dbReference>
<comment type="similarity">
    <text evidence="1">Belongs to the cutinase family.</text>
</comment>
<dbReference type="RefSeq" id="WP_068532101.1">
    <property type="nucleotide sequence ID" value="NZ_FNLF01000002.1"/>
</dbReference>
<keyword evidence="2" id="KW-0719">Serine esterase</keyword>
<dbReference type="OrthoDB" id="4423762at2"/>